<gene>
    <name evidence="2" type="ORF">ElyMa_001680200</name>
</gene>
<feature type="region of interest" description="Disordered" evidence="1">
    <location>
        <begin position="1"/>
        <end position="33"/>
    </location>
</feature>
<evidence type="ECO:0000256" key="1">
    <source>
        <dbReference type="SAM" id="MobiDB-lite"/>
    </source>
</evidence>
<sequence length="71" mass="7553">MRHGTKSSSNRNPIRDIGFSPLQGLTPPTSSDLIDSLDDALPCTAVAVKTVQSLPGPGRDLSHEQANQPKM</sequence>
<reference evidence="2 3" key="1">
    <citation type="journal article" date="2021" name="Elife">
        <title>Chloroplast acquisition without the gene transfer in kleptoplastic sea slugs, Plakobranchus ocellatus.</title>
        <authorList>
            <person name="Maeda T."/>
            <person name="Takahashi S."/>
            <person name="Yoshida T."/>
            <person name="Shimamura S."/>
            <person name="Takaki Y."/>
            <person name="Nagai Y."/>
            <person name="Toyoda A."/>
            <person name="Suzuki Y."/>
            <person name="Arimoto A."/>
            <person name="Ishii H."/>
            <person name="Satoh N."/>
            <person name="Nishiyama T."/>
            <person name="Hasebe M."/>
            <person name="Maruyama T."/>
            <person name="Minagawa J."/>
            <person name="Obokata J."/>
            <person name="Shigenobu S."/>
        </authorList>
    </citation>
    <scope>NUCLEOTIDE SEQUENCE [LARGE SCALE GENOMIC DNA]</scope>
</reference>
<dbReference type="EMBL" id="BMAT01003420">
    <property type="protein sequence ID" value="GFS25135.1"/>
    <property type="molecule type" value="Genomic_DNA"/>
</dbReference>
<proteinExistence type="predicted"/>
<protein>
    <submittedName>
        <fullName evidence="2">Uncharacterized protein</fullName>
    </submittedName>
</protein>
<keyword evidence="3" id="KW-1185">Reference proteome</keyword>
<evidence type="ECO:0000313" key="3">
    <source>
        <dbReference type="Proteomes" id="UP000762676"/>
    </source>
</evidence>
<dbReference type="Proteomes" id="UP000762676">
    <property type="component" value="Unassembled WGS sequence"/>
</dbReference>
<feature type="compositionally biased region" description="Polar residues" evidence="1">
    <location>
        <begin position="1"/>
        <end position="12"/>
    </location>
</feature>
<comment type="caution">
    <text evidence="2">The sequence shown here is derived from an EMBL/GenBank/DDBJ whole genome shotgun (WGS) entry which is preliminary data.</text>
</comment>
<accession>A0AAV4JS59</accession>
<dbReference type="AlphaFoldDB" id="A0AAV4JS59"/>
<name>A0AAV4JS59_9GAST</name>
<organism evidence="2 3">
    <name type="scientific">Elysia marginata</name>
    <dbReference type="NCBI Taxonomy" id="1093978"/>
    <lineage>
        <taxon>Eukaryota</taxon>
        <taxon>Metazoa</taxon>
        <taxon>Spiralia</taxon>
        <taxon>Lophotrochozoa</taxon>
        <taxon>Mollusca</taxon>
        <taxon>Gastropoda</taxon>
        <taxon>Heterobranchia</taxon>
        <taxon>Euthyneura</taxon>
        <taxon>Panpulmonata</taxon>
        <taxon>Sacoglossa</taxon>
        <taxon>Placobranchoidea</taxon>
        <taxon>Plakobranchidae</taxon>
        <taxon>Elysia</taxon>
    </lineage>
</organism>
<evidence type="ECO:0000313" key="2">
    <source>
        <dbReference type="EMBL" id="GFS25135.1"/>
    </source>
</evidence>